<organism evidence="4 5">
    <name type="scientific">Plakobranchus ocellatus</name>
    <dbReference type="NCBI Taxonomy" id="259542"/>
    <lineage>
        <taxon>Eukaryota</taxon>
        <taxon>Metazoa</taxon>
        <taxon>Spiralia</taxon>
        <taxon>Lophotrochozoa</taxon>
        <taxon>Mollusca</taxon>
        <taxon>Gastropoda</taxon>
        <taxon>Heterobranchia</taxon>
        <taxon>Euthyneura</taxon>
        <taxon>Panpulmonata</taxon>
        <taxon>Sacoglossa</taxon>
        <taxon>Placobranchoidea</taxon>
        <taxon>Plakobranchidae</taxon>
        <taxon>Plakobranchus</taxon>
    </lineage>
</organism>
<dbReference type="InterPro" id="IPR001304">
    <property type="entry name" value="C-type_lectin-like"/>
</dbReference>
<dbReference type="PROSITE" id="PS50041">
    <property type="entry name" value="C_TYPE_LECTIN_2"/>
    <property type="match status" value="1"/>
</dbReference>
<dbReference type="InterPro" id="IPR016186">
    <property type="entry name" value="C-type_lectin-like/link_sf"/>
</dbReference>
<dbReference type="AlphaFoldDB" id="A0AAV4CJH9"/>
<dbReference type="EMBL" id="BLXT01006465">
    <property type="protein sequence ID" value="GFO31842.1"/>
    <property type="molecule type" value="Genomic_DNA"/>
</dbReference>
<sequence>NNQLFAESEVWTAGSDKDTEDDWYWHTDSEKVKIPDDLTDWDTDEPNDAGAGEDCMIMVPPEWKWNDIDCSTLQLSLCEIPRKITLNGQLGLLRPGESKGGEESNGKVPQMLYAKNNQDSTPGSPMLGLSVGPTLLLFFFIPTPGLENPTYQQRPDKNNRYKLLTTLP</sequence>
<evidence type="ECO:0000256" key="2">
    <source>
        <dbReference type="SAM" id="MobiDB-lite"/>
    </source>
</evidence>
<name>A0AAV4CJH9_9GAST</name>
<accession>A0AAV4CJH9</accession>
<dbReference type="SUPFAM" id="SSF56436">
    <property type="entry name" value="C-type lectin-like"/>
    <property type="match status" value="1"/>
</dbReference>
<evidence type="ECO:0000313" key="4">
    <source>
        <dbReference type="EMBL" id="GFO31842.1"/>
    </source>
</evidence>
<gene>
    <name evidence="4" type="ORF">PoB_005834700</name>
</gene>
<reference evidence="4 5" key="1">
    <citation type="journal article" date="2021" name="Elife">
        <title>Chloroplast acquisition without the gene transfer in kleptoplastic sea slugs, Plakobranchus ocellatus.</title>
        <authorList>
            <person name="Maeda T."/>
            <person name="Takahashi S."/>
            <person name="Yoshida T."/>
            <person name="Shimamura S."/>
            <person name="Takaki Y."/>
            <person name="Nagai Y."/>
            <person name="Toyoda A."/>
            <person name="Suzuki Y."/>
            <person name="Arimoto A."/>
            <person name="Ishii H."/>
            <person name="Satoh N."/>
            <person name="Nishiyama T."/>
            <person name="Hasebe M."/>
            <person name="Maruyama T."/>
            <person name="Minagawa J."/>
            <person name="Obokata J."/>
            <person name="Shigenobu S."/>
        </authorList>
    </citation>
    <scope>NUCLEOTIDE SEQUENCE [LARGE SCALE GENOMIC DNA]</scope>
</reference>
<evidence type="ECO:0000313" key="5">
    <source>
        <dbReference type="Proteomes" id="UP000735302"/>
    </source>
</evidence>
<dbReference type="CDD" id="cd00037">
    <property type="entry name" value="CLECT"/>
    <property type="match status" value="1"/>
</dbReference>
<keyword evidence="5" id="KW-1185">Reference proteome</keyword>
<feature type="region of interest" description="Disordered" evidence="2">
    <location>
        <begin position="1"/>
        <end position="22"/>
    </location>
</feature>
<feature type="domain" description="C-type lectin" evidence="3">
    <location>
        <begin position="8"/>
        <end position="79"/>
    </location>
</feature>
<feature type="region of interest" description="Disordered" evidence="2">
    <location>
        <begin position="148"/>
        <end position="168"/>
    </location>
</feature>
<dbReference type="Proteomes" id="UP000735302">
    <property type="component" value="Unassembled WGS sequence"/>
</dbReference>
<proteinExistence type="predicted"/>
<evidence type="ECO:0000256" key="1">
    <source>
        <dbReference type="ARBA" id="ARBA00023157"/>
    </source>
</evidence>
<feature type="non-terminal residue" evidence="4">
    <location>
        <position position="1"/>
    </location>
</feature>
<dbReference type="InterPro" id="IPR018378">
    <property type="entry name" value="C-type_lectin_CS"/>
</dbReference>
<dbReference type="PROSITE" id="PS00615">
    <property type="entry name" value="C_TYPE_LECTIN_1"/>
    <property type="match status" value="1"/>
</dbReference>
<dbReference type="Gene3D" id="3.10.100.10">
    <property type="entry name" value="Mannose-Binding Protein A, subunit A"/>
    <property type="match status" value="1"/>
</dbReference>
<comment type="caution">
    <text evidence="4">The sequence shown here is derived from an EMBL/GenBank/DDBJ whole genome shotgun (WGS) entry which is preliminary data.</text>
</comment>
<dbReference type="InterPro" id="IPR016187">
    <property type="entry name" value="CTDL_fold"/>
</dbReference>
<dbReference type="Pfam" id="PF00059">
    <property type="entry name" value="Lectin_C"/>
    <property type="match status" value="1"/>
</dbReference>
<evidence type="ECO:0000259" key="3">
    <source>
        <dbReference type="PROSITE" id="PS50041"/>
    </source>
</evidence>
<keyword evidence="1" id="KW-1015">Disulfide bond</keyword>
<protein>
    <submittedName>
        <fullName evidence="4">Mannose-binding protein c</fullName>
    </submittedName>
</protein>